<dbReference type="RefSeq" id="WP_153451776.1">
    <property type="nucleotide sequence ID" value="NZ_BJNI01000047.1"/>
</dbReference>
<dbReference type="Proteomes" id="UP000466694">
    <property type="component" value="Unassembled WGS sequence"/>
</dbReference>
<evidence type="ECO:0000313" key="3">
    <source>
        <dbReference type="Proteomes" id="UP000466694"/>
    </source>
</evidence>
<proteinExistence type="predicted"/>
<dbReference type="AlphaFoldDB" id="A0A844AEK5"/>
<sequence>MAGAKLPQLPPPQEPLVDPRTGRITQTWYLYLQRLDQHIREIEERLDAGGL</sequence>
<evidence type="ECO:0000256" key="1">
    <source>
        <dbReference type="SAM" id="MobiDB-lite"/>
    </source>
</evidence>
<accession>A0A844AEK5</accession>
<gene>
    <name evidence="2" type="ORF">GHK48_21285</name>
</gene>
<name>A0A844AEK5_RHIFR</name>
<feature type="region of interest" description="Disordered" evidence="1">
    <location>
        <begin position="1"/>
        <end position="20"/>
    </location>
</feature>
<protein>
    <submittedName>
        <fullName evidence="2">Uncharacterized protein</fullName>
    </submittedName>
</protein>
<evidence type="ECO:0000313" key="2">
    <source>
        <dbReference type="EMBL" id="MQX10731.1"/>
    </source>
</evidence>
<reference evidence="2 3" key="1">
    <citation type="journal article" date="2013" name="Genome Biol.">
        <title>Comparative genomics of the core and accessory genomes of 48 Sinorhizobium strains comprising five genospecies.</title>
        <authorList>
            <person name="Sugawara M."/>
            <person name="Epstein B."/>
            <person name="Badgley B.D."/>
            <person name="Unno T."/>
            <person name="Xu L."/>
            <person name="Reese J."/>
            <person name="Gyaneshwar P."/>
            <person name="Denny R."/>
            <person name="Mudge J."/>
            <person name="Bharti A.K."/>
            <person name="Farmer A.D."/>
            <person name="May G.D."/>
            <person name="Woodward J.E."/>
            <person name="Medigue C."/>
            <person name="Vallenet D."/>
            <person name="Lajus A."/>
            <person name="Rouy Z."/>
            <person name="Martinez-Vaz B."/>
            <person name="Tiffin P."/>
            <person name="Young N.D."/>
            <person name="Sadowsky M.J."/>
        </authorList>
    </citation>
    <scope>NUCLEOTIDE SEQUENCE [LARGE SCALE GENOMIC DNA]</scope>
    <source>
        <strain evidence="2 3">USDA205</strain>
    </source>
</reference>
<organism evidence="2 3">
    <name type="scientific">Rhizobium fredii</name>
    <name type="common">Sinorhizobium fredii</name>
    <dbReference type="NCBI Taxonomy" id="380"/>
    <lineage>
        <taxon>Bacteria</taxon>
        <taxon>Pseudomonadati</taxon>
        <taxon>Pseudomonadota</taxon>
        <taxon>Alphaproteobacteria</taxon>
        <taxon>Hyphomicrobiales</taxon>
        <taxon>Rhizobiaceae</taxon>
        <taxon>Sinorhizobium/Ensifer group</taxon>
        <taxon>Sinorhizobium</taxon>
    </lineage>
</organism>
<dbReference type="EMBL" id="WISZ01000159">
    <property type="protein sequence ID" value="MQX10731.1"/>
    <property type="molecule type" value="Genomic_DNA"/>
</dbReference>
<comment type="caution">
    <text evidence="2">The sequence shown here is derived from an EMBL/GenBank/DDBJ whole genome shotgun (WGS) entry which is preliminary data.</text>
</comment>